<dbReference type="InterPro" id="IPR020904">
    <property type="entry name" value="Sc_DH/Rdtase_CS"/>
</dbReference>
<dbReference type="InterPro" id="IPR002347">
    <property type="entry name" value="SDR_fam"/>
</dbReference>
<dbReference type="EMBL" id="JACHVQ010000001">
    <property type="protein sequence ID" value="MBB2892175.1"/>
    <property type="molecule type" value="Genomic_DNA"/>
</dbReference>
<dbReference type="Gene3D" id="3.40.50.720">
    <property type="entry name" value="NAD(P)-binding Rossmann-like Domain"/>
    <property type="match status" value="1"/>
</dbReference>
<dbReference type="PROSITE" id="PS00061">
    <property type="entry name" value="ADH_SHORT"/>
    <property type="match status" value="1"/>
</dbReference>
<comment type="caution">
    <text evidence="4">The sequence shown here is derived from an EMBL/GenBank/DDBJ whole genome shotgun (WGS) entry which is preliminary data.</text>
</comment>
<evidence type="ECO:0000313" key="5">
    <source>
        <dbReference type="Proteomes" id="UP000559182"/>
    </source>
</evidence>
<dbReference type="SUPFAM" id="SSF51735">
    <property type="entry name" value="NAD(P)-binding Rossmann-fold domains"/>
    <property type="match status" value="1"/>
</dbReference>
<name>A0A839NAD0_9MICO</name>
<evidence type="ECO:0000256" key="2">
    <source>
        <dbReference type="ARBA" id="ARBA00023002"/>
    </source>
</evidence>
<organism evidence="4 5">
    <name type="scientific">Flexivirga oryzae</name>
    <dbReference type="NCBI Taxonomy" id="1794944"/>
    <lineage>
        <taxon>Bacteria</taxon>
        <taxon>Bacillati</taxon>
        <taxon>Actinomycetota</taxon>
        <taxon>Actinomycetes</taxon>
        <taxon>Micrococcales</taxon>
        <taxon>Dermacoccaceae</taxon>
        <taxon>Flexivirga</taxon>
    </lineage>
</organism>
<keyword evidence="2" id="KW-0560">Oxidoreductase</keyword>
<dbReference type="GO" id="GO:0016020">
    <property type="term" value="C:membrane"/>
    <property type="evidence" value="ECO:0007669"/>
    <property type="project" value="TreeGrafter"/>
</dbReference>
<comment type="similarity">
    <text evidence="1">Belongs to the short-chain dehydrogenases/reductases (SDR) family.</text>
</comment>
<accession>A0A839NAD0</accession>
<dbReference type="Proteomes" id="UP000559182">
    <property type="component" value="Unassembled WGS sequence"/>
</dbReference>
<dbReference type="RefSeq" id="WP_183320324.1">
    <property type="nucleotide sequence ID" value="NZ_JACHVQ010000001.1"/>
</dbReference>
<dbReference type="InterPro" id="IPR057326">
    <property type="entry name" value="KR_dom"/>
</dbReference>
<gene>
    <name evidence="4" type="ORF">FHU39_002159</name>
</gene>
<keyword evidence="5" id="KW-1185">Reference proteome</keyword>
<sequence length="258" mass="27423">MRAEPRSALITGASGGIGSAIARCLAGTYESLILVDTDRNSLDVLAAELPCQAVVAPLDVTATDYRHDLANWVEKAPALDCVFTFAGVMHTGTVRQSTFEDLVRVIDINLIGTIATVHACLPYLERGSSIVTASSAIESIAVPRHASYVASKAGVYGFTRTLANELDQEGAGVRVSTALIGGVHTDILRNGSFAENENPTERVASFDRRVARSSADDIARAVVRGQQRGSRIIYAGPDSRVAALLARAAGRYTRLPRI</sequence>
<dbReference type="SMART" id="SM00822">
    <property type="entry name" value="PKS_KR"/>
    <property type="match status" value="1"/>
</dbReference>
<feature type="domain" description="Ketoreductase" evidence="3">
    <location>
        <begin position="6"/>
        <end position="186"/>
    </location>
</feature>
<dbReference type="PRINTS" id="PR00081">
    <property type="entry name" value="GDHRDH"/>
</dbReference>
<dbReference type="InterPro" id="IPR036291">
    <property type="entry name" value="NAD(P)-bd_dom_sf"/>
</dbReference>
<evidence type="ECO:0000259" key="3">
    <source>
        <dbReference type="SMART" id="SM00822"/>
    </source>
</evidence>
<dbReference type="CDD" id="cd05233">
    <property type="entry name" value="SDR_c"/>
    <property type="match status" value="1"/>
</dbReference>
<dbReference type="GO" id="GO:0016491">
    <property type="term" value="F:oxidoreductase activity"/>
    <property type="evidence" value="ECO:0007669"/>
    <property type="project" value="UniProtKB-KW"/>
</dbReference>
<dbReference type="PANTHER" id="PTHR44196">
    <property type="entry name" value="DEHYDROGENASE/REDUCTASE SDR FAMILY MEMBER 7B"/>
    <property type="match status" value="1"/>
</dbReference>
<dbReference type="Pfam" id="PF00106">
    <property type="entry name" value="adh_short"/>
    <property type="match status" value="1"/>
</dbReference>
<reference evidence="4 5" key="1">
    <citation type="submission" date="2020-08" db="EMBL/GenBank/DDBJ databases">
        <title>Sequencing the genomes of 1000 actinobacteria strains.</title>
        <authorList>
            <person name="Klenk H.-P."/>
        </authorList>
    </citation>
    <scope>NUCLEOTIDE SEQUENCE [LARGE SCALE GENOMIC DNA]</scope>
    <source>
        <strain evidence="4 5">DSM 105369</strain>
    </source>
</reference>
<proteinExistence type="inferred from homology"/>
<evidence type="ECO:0000256" key="1">
    <source>
        <dbReference type="ARBA" id="ARBA00006484"/>
    </source>
</evidence>
<dbReference type="PANTHER" id="PTHR44196:SF1">
    <property type="entry name" value="DEHYDROGENASE_REDUCTASE SDR FAMILY MEMBER 7B"/>
    <property type="match status" value="1"/>
</dbReference>
<dbReference type="AlphaFoldDB" id="A0A839NAD0"/>
<evidence type="ECO:0000313" key="4">
    <source>
        <dbReference type="EMBL" id="MBB2892175.1"/>
    </source>
</evidence>
<protein>
    <submittedName>
        <fullName evidence="4">Short-subunit dehydrogenase</fullName>
    </submittedName>
</protein>